<dbReference type="NCBIfam" id="TIGR01643">
    <property type="entry name" value="YD_repeat_2x"/>
    <property type="match status" value="1"/>
</dbReference>
<dbReference type="Gene3D" id="2.180.10.10">
    <property type="entry name" value="RHS repeat-associated core"/>
    <property type="match status" value="1"/>
</dbReference>
<dbReference type="InterPro" id="IPR006530">
    <property type="entry name" value="YD"/>
</dbReference>
<sequence length="1010" mass="113633">MSVLYDLYDYRGQRPGSTRLVDSIFNPVSGEATFSRTDLYYPGKIPLFLTSTWQSMSLFSGQTGEGWIDNWSLYVLPGPEWLSLHLPTGEIARFQIPWSGGISTNPVVKDWKLEILNMRPTFRVAGGLFYEFGLSDGKKVFLRRLYNEAGDEIRFKRSAYGNLTSVSRSDGLHLDTHCDDLQINRISKRDRVTGQLKDVGSYRYDDDGRLVQVRSEYAGEWAYMYNEDGKLTHRVRPSGAFEALQLDSDNRLLNRRFRHGMAPLECAYPATDKTVIRRGGDAITEFSIDCDQAVLSSFKLADGRTVTYHWQDGRLHRVEAGEDTSLEFSYEDEWGLLASIGDGDQELLRIGYDDAGNPLSMNFRGLEWLLKYDQDTKALSELITPDTSFSFTDGVIQTPRLAPYSPSELFGSLAEIVRKRSLSVAGLIELPQSVKEGRAEILLAHMHDILSAPVERTTWRAALSGDSSCIHVDLPHNLLDRMSSLFHAAFLGVSEPLLSPFSSNVVPVSHLQFYHADNHSDFVEIGTEVIGRDVFGRPVGLEDRSVEVGFSRSGFINDLAVAGSSEEWTFSSTGADVFDIARTAHLARSEQSDGNIKTSVHQWDANLTDQPQQSLDAAFDGVGRLCNLTDGQQVLKRNYLGTLLDTEQIDDRVFRYTYDDTGRLSAVTSDHFFAQFERDEGCDILKLNGQKFKCYSDQSWQVIDDPDHAIFRFNTETDYVTGIVQSGTIDNQHGIQTSFSRRFSDKEGECIDASGTDRYTLRANGFVCESAGFYLNVNQVDDYLRIDLNGQELLIIDHGDRFALESKGREVAFNTQHNPAGAVQTVTLVADDRDILCYEFDRDVVGRVKSIRFSNLLPGFLQNSRASNLHDEVDLNYTLTGQICDVKIKEIGGTRRFCSPYYAAGHRWFMMLDNEPVSCLPCMNGVLLRTDDKTRYTFPFDHTLFGADASSRIAVRMSKLNSFGMFSGMFFVLSRLQVLDNFFPFGQLTPEGLIWPQIPFWKGPYGAPST</sequence>
<dbReference type="Pfam" id="PF20148">
    <property type="entry name" value="DUF6531"/>
    <property type="match status" value="1"/>
</dbReference>
<keyword evidence="3" id="KW-1185">Reference proteome</keyword>
<organism evidence="2 3">
    <name type="scientific">Pseudovibrio ascidiaceicola</name>
    <dbReference type="NCBI Taxonomy" id="285279"/>
    <lineage>
        <taxon>Bacteria</taxon>
        <taxon>Pseudomonadati</taxon>
        <taxon>Pseudomonadota</taxon>
        <taxon>Alphaproteobacteria</taxon>
        <taxon>Hyphomicrobiales</taxon>
        <taxon>Stappiaceae</taxon>
        <taxon>Pseudovibrio</taxon>
    </lineage>
</organism>
<dbReference type="Proteomes" id="UP000199598">
    <property type="component" value="Unassembled WGS sequence"/>
</dbReference>
<protein>
    <submittedName>
        <fullName evidence="2">YD repeat-containing protein</fullName>
    </submittedName>
</protein>
<dbReference type="InterPro" id="IPR045351">
    <property type="entry name" value="DUF6531"/>
</dbReference>
<name>A0A1I4CW70_9HYPH</name>
<dbReference type="PANTHER" id="PTHR32305:SF15">
    <property type="entry name" value="PROTEIN RHSA-RELATED"/>
    <property type="match status" value="1"/>
</dbReference>
<dbReference type="PANTHER" id="PTHR32305">
    <property type="match status" value="1"/>
</dbReference>
<gene>
    <name evidence="2" type="ORF">SAMN04488518_1109</name>
</gene>
<feature type="domain" description="DUF6531" evidence="1">
    <location>
        <begin position="26"/>
        <end position="94"/>
    </location>
</feature>
<dbReference type="InterPro" id="IPR050708">
    <property type="entry name" value="T6SS_VgrG/RHS"/>
</dbReference>
<accession>A0A1I4CW70</accession>
<proteinExistence type="predicted"/>
<reference evidence="2 3" key="1">
    <citation type="submission" date="2016-10" db="EMBL/GenBank/DDBJ databases">
        <authorList>
            <person name="Varghese N."/>
            <person name="Submissions S."/>
        </authorList>
    </citation>
    <scope>NUCLEOTIDE SEQUENCE [LARGE SCALE GENOMIC DNA]</scope>
    <source>
        <strain evidence="2 3">DSM 16392</strain>
    </source>
</reference>
<dbReference type="RefSeq" id="WP_093521583.1">
    <property type="nucleotide sequence ID" value="NZ_FOSK01000010.1"/>
</dbReference>
<evidence type="ECO:0000259" key="1">
    <source>
        <dbReference type="Pfam" id="PF20148"/>
    </source>
</evidence>
<evidence type="ECO:0000313" key="3">
    <source>
        <dbReference type="Proteomes" id="UP000199598"/>
    </source>
</evidence>
<dbReference type="EMBL" id="FOSK01000010">
    <property type="protein sequence ID" value="SFK84141.1"/>
    <property type="molecule type" value="Genomic_DNA"/>
</dbReference>
<evidence type="ECO:0000313" key="2">
    <source>
        <dbReference type="EMBL" id="SFK84141.1"/>
    </source>
</evidence>
<comment type="caution">
    <text evidence="2">The sequence shown here is derived from an EMBL/GenBank/DDBJ whole genome shotgun (WGS) entry which is preliminary data.</text>
</comment>